<sequence length="143" mass="16781">METFYSSIKPNLKRYLIRRSLLFVLPGFFLLFYMGVFLKTSALESWGIWGFALSFILISVGMIPYRRIIRLETTPHSLSLDEEGLCFTHAKKGEIVFPIDQIQAFQFVERKGFYGIRLQFKDGKHFLLPYFSKKTFETCKTLL</sequence>
<dbReference type="RefSeq" id="WP_013942719.1">
    <property type="nucleotide sequence ID" value="NC_015713.1"/>
</dbReference>
<feature type="transmembrane region" description="Helical" evidence="1">
    <location>
        <begin position="46"/>
        <end position="65"/>
    </location>
</feature>
<dbReference type="Proteomes" id="UP000000496">
    <property type="component" value="Chromosome gsn.131"/>
</dbReference>
<keyword evidence="1" id="KW-0472">Membrane</keyword>
<reference evidence="2 3" key="2">
    <citation type="journal article" date="2011" name="Mol. Biol. Evol.">
        <title>Unity in variety--the pan-genome of the Chlamydiae.</title>
        <authorList>
            <person name="Collingro A."/>
            <person name="Tischler P."/>
            <person name="Weinmaier T."/>
            <person name="Penz T."/>
            <person name="Heinz E."/>
            <person name="Brunham R.C."/>
            <person name="Read T.D."/>
            <person name="Bavoil P.M."/>
            <person name="Sachse K."/>
            <person name="Kahane S."/>
            <person name="Friedman M.G."/>
            <person name="Rattei T."/>
            <person name="Myers G.S."/>
            <person name="Horn M."/>
        </authorList>
    </citation>
    <scope>NUCLEOTIDE SEQUENCE [LARGE SCALE GENOMIC DNA]</scope>
    <source>
        <strain evidence="3">ATCC VR-1471 / Z</strain>
    </source>
</reference>
<accession>F8L6C2</accession>
<keyword evidence="1" id="KW-0812">Transmembrane</keyword>
<dbReference type="KEGG" id="sng:SNE_A03750"/>
<reference key="1">
    <citation type="journal article" date="2011" name="Mol. Biol. Evol.">
        <title>Unity in variety -- the pan-genome of the Chlamydiae.</title>
        <authorList>
            <person name="Collingro A."/>
            <person name="Tischler P."/>
            <person name="Weinmaier T."/>
            <person name="Penz T."/>
            <person name="Heinz E."/>
            <person name="Brunham R.C."/>
            <person name="Read T.D."/>
            <person name="Bavoil P.M."/>
            <person name="Sachse K."/>
            <person name="Kahane S."/>
            <person name="Friedman M.G."/>
            <person name="Rattei T."/>
            <person name="Myers G.S.A."/>
            <person name="Horn M."/>
        </authorList>
    </citation>
    <scope>NUCLEOTIDE SEQUENCE</scope>
    <source>
        <strain>Z</strain>
    </source>
</reference>
<name>F8L6C2_SIMNZ</name>
<gene>
    <name evidence="2" type="ordered locus">SNE_A03750</name>
</gene>
<evidence type="ECO:0000313" key="3">
    <source>
        <dbReference type="Proteomes" id="UP000000496"/>
    </source>
</evidence>
<keyword evidence="3" id="KW-1185">Reference proteome</keyword>
<organism evidence="2 3">
    <name type="scientific">Simkania negevensis (strain ATCC VR-1471 / DSM 27360 / Z)</name>
    <dbReference type="NCBI Taxonomy" id="331113"/>
    <lineage>
        <taxon>Bacteria</taxon>
        <taxon>Pseudomonadati</taxon>
        <taxon>Chlamydiota</taxon>
        <taxon>Chlamydiia</taxon>
        <taxon>Parachlamydiales</taxon>
        <taxon>Simkaniaceae</taxon>
        <taxon>Simkania</taxon>
    </lineage>
</organism>
<evidence type="ECO:0000313" key="2">
    <source>
        <dbReference type="EMBL" id="CCB88252.1"/>
    </source>
</evidence>
<dbReference type="EMBL" id="FR872582">
    <property type="protein sequence ID" value="CCB88252.1"/>
    <property type="molecule type" value="Genomic_DNA"/>
</dbReference>
<keyword evidence="1" id="KW-1133">Transmembrane helix</keyword>
<dbReference type="OrthoDB" id="21358at2"/>
<proteinExistence type="predicted"/>
<dbReference type="AlphaFoldDB" id="F8L6C2"/>
<feature type="transmembrane region" description="Helical" evidence="1">
    <location>
        <begin position="21"/>
        <end position="40"/>
    </location>
</feature>
<protein>
    <submittedName>
        <fullName evidence="2">Uncharacterized protein</fullName>
    </submittedName>
</protein>
<evidence type="ECO:0000256" key="1">
    <source>
        <dbReference type="SAM" id="Phobius"/>
    </source>
</evidence>
<dbReference type="HOGENOM" id="CLU_1804896_0_0_0"/>
<dbReference type="eggNOG" id="ENOG5032YBY">
    <property type="taxonomic scope" value="Bacteria"/>
</dbReference>